<dbReference type="UniPathway" id="UPA00109">
    <property type="reaction ID" value="UER00188"/>
</dbReference>
<evidence type="ECO:0000256" key="5">
    <source>
        <dbReference type="ARBA" id="ARBA00022679"/>
    </source>
</evidence>
<evidence type="ECO:0000256" key="3">
    <source>
        <dbReference type="ARBA" id="ARBA00008663"/>
    </source>
</evidence>
<keyword evidence="9" id="KW-0067">ATP-binding</keyword>
<dbReference type="EC" id="2.7.1.40" evidence="4 14"/>
<accession>A0A2U1MPN1</accession>
<evidence type="ECO:0000259" key="15">
    <source>
        <dbReference type="Pfam" id="PF00224"/>
    </source>
</evidence>
<dbReference type="GO" id="GO:0000287">
    <property type="term" value="F:magnesium ion binding"/>
    <property type="evidence" value="ECO:0007669"/>
    <property type="project" value="InterPro"/>
</dbReference>
<comment type="caution">
    <text evidence="16">The sequence shown here is derived from an EMBL/GenBank/DDBJ whole genome shotgun (WGS) entry which is preliminary data.</text>
</comment>
<dbReference type="PANTHER" id="PTHR11817">
    <property type="entry name" value="PYRUVATE KINASE"/>
    <property type="match status" value="1"/>
</dbReference>
<dbReference type="Gene3D" id="3.20.20.60">
    <property type="entry name" value="Phosphoenolpyruvate-binding domains"/>
    <property type="match status" value="1"/>
</dbReference>
<keyword evidence="12 16" id="KW-0670">Pyruvate</keyword>
<keyword evidence="6" id="KW-0479">Metal-binding</keyword>
<evidence type="ECO:0000256" key="12">
    <source>
        <dbReference type="ARBA" id="ARBA00023317"/>
    </source>
</evidence>
<dbReference type="SUPFAM" id="SSF52935">
    <property type="entry name" value="PK C-terminal domain-like"/>
    <property type="match status" value="1"/>
</dbReference>
<dbReference type="AlphaFoldDB" id="A0A2U1MPN1"/>
<gene>
    <name evidence="16" type="ORF">CTI12_AA356470</name>
</gene>
<keyword evidence="8 14" id="KW-0418">Kinase</keyword>
<comment type="pathway">
    <text evidence="2 14">Carbohydrate degradation; glycolysis; pyruvate from D-glyceraldehyde 3-phosphate: step 5/5.</text>
</comment>
<organism evidence="16 17">
    <name type="scientific">Artemisia annua</name>
    <name type="common">Sweet wormwood</name>
    <dbReference type="NCBI Taxonomy" id="35608"/>
    <lineage>
        <taxon>Eukaryota</taxon>
        <taxon>Viridiplantae</taxon>
        <taxon>Streptophyta</taxon>
        <taxon>Embryophyta</taxon>
        <taxon>Tracheophyta</taxon>
        <taxon>Spermatophyta</taxon>
        <taxon>Magnoliopsida</taxon>
        <taxon>eudicotyledons</taxon>
        <taxon>Gunneridae</taxon>
        <taxon>Pentapetalae</taxon>
        <taxon>asterids</taxon>
        <taxon>campanulids</taxon>
        <taxon>Asterales</taxon>
        <taxon>Asteraceae</taxon>
        <taxon>Asteroideae</taxon>
        <taxon>Anthemideae</taxon>
        <taxon>Artemisiinae</taxon>
        <taxon>Artemisia</taxon>
    </lineage>
</organism>
<evidence type="ECO:0000256" key="11">
    <source>
        <dbReference type="ARBA" id="ARBA00023152"/>
    </source>
</evidence>
<dbReference type="PRINTS" id="PR01050">
    <property type="entry name" value="PYRUVTKNASE"/>
</dbReference>
<evidence type="ECO:0000313" key="17">
    <source>
        <dbReference type="Proteomes" id="UP000245207"/>
    </source>
</evidence>
<evidence type="ECO:0000256" key="1">
    <source>
        <dbReference type="ARBA" id="ARBA00001958"/>
    </source>
</evidence>
<dbReference type="Gene3D" id="3.40.1380.20">
    <property type="entry name" value="Pyruvate kinase, C-terminal domain"/>
    <property type="match status" value="1"/>
</dbReference>
<dbReference type="STRING" id="35608.A0A2U1MPN1"/>
<dbReference type="InterPro" id="IPR036918">
    <property type="entry name" value="Pyrv_Knase_C_sf"/>
</dbReference>
<evidence type="ECO:0000256" key="6">
    <source>
        <dbReference type="ARBA" id="ARBA00022723"/>
    </source>
</evidence>
<dbReference type="InterPro" id="IPR015813">
    <property type="entry name" value="Pyrv/PenolPyrv_kinase-like_dom"/>
</dbReference>
<dbReference type="InterPro" id="IPR015793">
    <property type="entry name" value="Pyrv_Knase_brl"/>
</dbReference>
<keyword evidence="7" id="KW-0547">Nucleotide-binding</keyword>
<evidence type="ECO:0000256" key="7">
    <source>
        <dbReference type="ARBA" id="ARBA00022741"/>
    </source>
</evidence>
<dbReference type="SUPFAM" id="SSF51621">
    <property type="entry name" value="Phosphoenolpyruvate/pyruvate domain"/>
    <property type="match status" value="1"/>
</dbReference>
<evidence type="ECO:0000256" key="13">
    <source>
        <dbReference type="ARBA" id="ARBA00048152"/>
    </source>
</evidence>
<dbReference type="InterPro" id="IPR040442">
    <property type="entry name" value="Pyrv_kinase-like_dom_sf"/>
</dbReference>
<evidence type="ECO:0000256" key="2">
    <source>
        <dbReference type="ARBA" id="ARBA00004997"/>
    </source>
</evidence>
<dbReference type="GO" id="GO:0016301">
    <property type="term" value="F:kinase activity"/>
    <property type="evidence" value="ECO:0007669"/>
    <property type="project" value="UniProtKB-KW"/>
</dbReference>
<evidence type="ECO:0000256" key="8">
    <source>
        <dbReference type="ARBA" id="ARBA00022777"/>
    </source>
</evidence>
<comment type="similarity">
    <text evidence="3 14">Belongs to the pyruvate kinase family.</text>
</comment>
<evidence type="ECO:0000256" key="10">
    <source>
        <dbReference type="ARBA" id="ARBA00022842"/>
    </source>
</evidence>
<evidence type="ECO:0000256" key="9">
    <source>
        <dbReference type="ARBA" id="ARBA00022840"/>
    </source>
</evidence>
<proteinExistence type="inferred from homology"/>
<reference evidence="16 17" key="1">
    <citation type="journal article" date="2018" name="Mol. Plant">
        <title>The genome of Artemisia annua provides insight into the evolution of Asteraceae family and artemisinin biosynthesis.</title>
        <authorList>
            <person name="Shen Q."/>
            <person name="Zhang L."/>
            <person name="Liao Z."/>
            <person name="Wang S."/>
            <person name="Yan T."/>
            <person name="Shi P."/>
            <person name="Liu M."/>
            <person name="Fu X."/>
            <person name="Pan Q."/>
            <person name="Wang Y."/>
            <person name="Lv Z."/>
            <person name="Lu X."/>
            <person name="Zhang F."/>
            <person name="Jiang W."/>
            <person name="Ma Y."/>
            <person name="Chen M."/>
            <person name="Hao X."/>
            <person name="Li L."/>
            <person name="Tang Y."/>
            <person name="Lv G."/>
            <person name="Zhou Y."/>
            <person name="Sun X."/>
            <person name="Brodelius P.E."/>
            <person name="Rose J.K.C."/>
            <person name="Tang K."/>
        </authorList>
    </citation>
    <scope>NUCLEOTIDE SEQUENCE [LARGE SCALE GENOMIC DNA]</scope>
    <source>
        <strain evidence="17">cv. Huhao1</strain>
        <tissue evidence="16">Leaf</tissue>
    </source>
</reference>
<keyword evidence="10 14" id="KW-0460">Magnesium</keyword>
<keyword evidence="17" id="KW-1185">Reference proteome</keyword>
<keyword evidence="5 14" id="KW-0808">Transferase</keyword>
<dbReference type="Proteomes" id="UP000245207">
    <property type="component" value="Unassembled WGS sequence"/>
</dbReference>
<dbReference type="Pfam" id="PF00224">
    <property type="entry name" value="PK"/>
    <property type="match status" value="1"/>
</dbReference>
<dbReference type="OrthoDB" id="108365at2759"/>
<evidence type="ECO:0000256" key="14">
    <source>
        <dbReference type="RuleBase" id="RU000504"/>
    </source>
</evidence>
<protein>
    <recommendedName>
        <fullName evidence="4 14">Pyruvate kinase</fullName>
        <ecNumber evidence="4 14">2.7.1.40</ecNumber>
    </recommendedName>
</protein>
<comment type="catalytic activity">
    <reaction evidence="13 14">
        <text>pyruvate + ATP = phosphoenolpyruvate + ADP + H(+)</text>
        <dbReference type="Rhea" id="RHEA:18157"/>
        <dbReference type="ChEBI" id="CHEBI:15361"/>
        <dbReference type="ChEBI" id="CHEBI:15378"/>
        <dbReference type="ChEBI" id="CHEBI:30616"/>
        <dbReference type="ChEBI" id="CHEBI:58702"/>
        <dbReference type="ChEBI" id="CHEBI:456216"/>
        <dbReference type="EC" id="2.7.1.40"/>
    </reaction>
</comment>
<dbReference type="GO" id="GO:0005524">
    <property type="term" value="F:ATP binding"/>
    <property type="evidence" value="ECO:0007669"/>
    <property type="project" value="UniProtKB-KW"/>
</dbReference>
<sequence length="217" mass="24593">MQGHSSSCKDREHWLIEKLGGNYSSFKWGHGSQRRSVSTNSVKQDPLVQQKIVEVCSQLNKPVIVSSQLLESMIVYPTPTRAEVDYVSEAVRQRADALMLSGESAMGQFPDKALTVLRSVSLRIEKLWREEKEHEVMDFPDIASSFSGSISEEICNSAAKMSNNLEVDTFFDTKDKHMASILSRSQPDCPIYPFMTDTSVRKRLNLQWGLIPWFCLV</sequence>
<dbReference type="GO" id="GO:0030955">
    <property type="term" value="F:potassium ion binding"/>
    <property type="evidence" value="ECO:0007669"/>
    <property type="project" value="InterPro"/>
</dbReference>
<dbReference type="EMBL" id="PKPP01004686">
    <property type="protein sequence ID" value="PWA63223.1"/>
    <property type="molecule type" value="Genomic_DNA"/>
</dbReference>
<feature type="domain" description="Pyruvate kinase barrel" evidence="15">
    <location>
        <begin position="46"/>
        <end position="113"/>
    </location>
</feature>
<dbReference type="GO" id="GO:0004743">
    <property type="term" value="F:pyruvate kinase activity"/>
    <property type="evidence" value="ECO:0007669"/>
    <property type="project" value="UniProtKB-EC"/>
</dbReference>
<comment type="cofactor">
    <cofactor evidence="1">
        <name>K(+)</name>
        <dbReference type="ChEBI" id="CHEBI:29103"/>
    </cofactor>
</comment>
<keyword evidence="11 14" id="KW-0324">Glycolysis</keyword>
<evidence type="ECO:0000256" key="4">
    <source>
        <dbReference type="ARBA" id="ARBA00012142"/>
    </source>
</evidence>
<evidence type="ECO:0000313" key="16">
    <source>
        <dbReference type="EMBL" id="PWA63223.1"/>
    </source>
</evidence>
<dbReference type="InterPro" id="IPR001697">
    <property type="entry name" value="Pyr_Knase"/>
</dbReference>
<name>A0A2U1MPN1_ARTAN</name>